<gene>
    <name evidence="1" type="ORF">BO71DRAFT_249340</name>
</gene>
<reference evidence="1 2" key="1">
    <citation type="submission" date="2018-02" db="EMBL/GenBank/DDBJ databases">
        <title>The genomes of Aspergillus section Nigri reveals drivers in fungal speciation.</title>
        <authorList>
            <consortium name="DOE Joint Genome Institute"/>
            <person name="Vesth T.C."/>
            <person name="Nybo J."/>
            <person name="Theobald S."/>
            <person name="Brandl J."/>
            <person name="Frisvad J.C."/>
            <person name="Nielsen K.F."/>
            <person name="Lyhne E.K."/>
            <person name="Kogle M.E."/>
            <person name="Kuo A."/>
            <person name="Riley R."/>
            <person name="Clum A."/>
            <person name="Nolan M."/>
            <person name="Lipzen A."/>
            <person name="Salamov A."/>
            <person name="Henrissat B."/>
            <person name="Wiebenga A."/>
            <person name="De vries R.P."/>
            <person name="Grigoriev I.V."/>
            <person name="Mortensen U.H."/>
            <person name="Andersen M.R."/>
            <person name="Baker S.E."/>
        </authorList>
    </citation>
    <scope>NUCLEOTIDE SEQUENCE [LARGE SCALE GENOMIC DNA]</scope>
    <source>
        <strain evidence="1 2">CBS 707.79</strain>
    </source>
</reference>
<protein>
    <submittedName>
        <fullName evidence="1">Uncharacterized protein</fullName>
    </submittedName>
</protein>
<dbReference type="AlphaFoldDB" id="A0A319DI59"/>
<evidence type="ECO:0000313" key="1">
    <source>
        <dbReference type="EMBL" id="PYH93737.1"/>
    </source>
</evidence>
<dbReference type="EMBL" id="KZ825886">
    <property type="protein sequence ID" value="PYH93737.1"/>
    <property type="molecule type" value="Genomic_DNA"/>
</dbReference>
<name>A0A319DI59_9EURO</name>
<dbReference type="Proteomes" id="UP000247810">
    <property type="component" value="Unassembled WGS sequence"/>
</dbReference>
<organism evidence="1 2">
    <name type="scientific">Aspergillus ellipticus CBS 707.79</name>
    <dbReference type="NCBI Taxonomy" id="1448320"/>
    <lineage>
        <taxon>Eukaryota</taxon>
        <taxon>Fungi</taxon>
        <taxon>Dikarya</taxon>
        <taxon>Ascomycota</taxon>
        <taxon>Pezizomycotina</taxon>
        <taxon>Eurotiomycetes</taxon>
        <taxon>Eurotiomycetidae</taxon>
        <taxon>Eurotiales</taxon>
        <taxon>Aspergillaceae</taxon>
        <taxon>Aspergillus</taxon>
        <taxon>Aspergillus subgen. Circumdati</taxon>
    </lineage>
</organism>
<sequence length="108" mass="12778">MLAFPLRCTHVWSKLSMCCWMINRLRHAFGPSSLFSRLRCIRALRRRPAIYHGAIQHPRGLIRLFWQIQICTAFPWLPPIRSPCCTESAMLVKKRIRLTLSTERCLRE</sequence>
<evidence type="ECO:0000313" key="2">
    <source>
        <dbReference type="Proteomes" id="UP000247810"/>
    </source>
</evidence>
<proteinExistence type="predicted"/>
<keyword evidence="2" id="KW-1185">Reference proteome</keyword>
<accession>A0A319DI59</accession>
<dbReference type="VEuPathDB" id="FungiDB:BO71DRAFT_249340"/>